<dbReference type="InterPro" id="IPR013324">
    <property type="entry name" value="RNA_pol_sigma_r3/r4-like"/>
</dbReference>
<dbReference type="InterPro" id="IPR014284">
    <property type="entry name" value="RNA_pol_sigma-70_dom"/>
</dbReference>
<evidence type="ECO:0000256" key="5">
    <source>
        <dbReference type="ARBA" id="ARBA00023163"/>
    </source>
</evidence>
<dbReference type="InterPro" id="IPR039425">
    <property type="entry name" value="RNA_pol_sigma-70-like"/>
</dbReference>
<protein>
    <submittedName>
        <fullName evidence="8">RNA polymerase sigma-W factor</fullName>
    </submittedName>
</protein>
<dbReference type="GO" id="GO:0016987">
    <property type="term" value="F:sigma factor activity"/>
    <property type="evidence" value="ECO:0007669"/>
    <property type="project" value="UniProtKB-KW"/>
</dbReference>
<evidence type="ECO:0000256" key="1">
    <source>
        <dbReference type="ARBA" id="ARBA00010641"/>
    </source>
</evidence>
<dbReference type="EMBL" id="MT774409">
    <property type="protein sequence ID" value="QOR57772.1"/>
    <property type="molecule type" value="Genomic_DNA"/>
</dbReference>
<evidence type="ECO:0000256" key="3">
    <source>
        <dbReference type="ARBA" id="ARBA00023082"/>
    </source>
</evidence>
<organism evidence="8 9">
    <name type="scientific">uncultured phage cr131_1</name>
    <dbReference type="NCBI Taxonomy" id="2772093"/>
    <lineage>
        <taxon>Viruses</taxon>
        <taxon>Duplodnaviria</taxon>
        <taxon>Heunggongvirae</taxon>
        <taxon>Uroviricota</taxon>
        <taxon>Caudoviricetes</taxon>
        <taxon>Crassvirales</taxon>
        <taxon>Suoliviridae</taxon>
        <taxon>Oafivirinae</taxon>
        <taxon>Cacepaovirus</taxon>
        <taxon>Cacepaovirus simiae</taxon>
    </lineage>
</organism>
<dbReference type="PANTHER" id="PTHR43133:SF60">
    <property type="entry name" value="RNA POLYMERASE SIGMA FACTOR SIGV"/>
    <property type="match status" value="1"/>
</dbReference>
<reference evidence="8 9" key="1">
    <citation type="submission" date="2020-07" db="EMBL/GenBank/DDBJ databases">
        <title>Taxonomic proposal: Crassvirales, a new order of highly abundant and diverse bacterial viruses.</title>
        <authorList>
            <person name="Shkoporov A.N."/>
            <person name="Stockdale S.R."/>
            <person name="Guerin E."/>
            <person name="Ross R.P."/>
            <person name="Hill C."/>
        </authorList>
    </citation>
    <scope>NUCLEOTIDE SEQUENCE [LARGE SCALE GENOMIC DNA]</scope>
</reference>
<evidence type="ECO:0000256" key="4">
    <source>
        <dbReference type="ARBA" id="ARBA00023125"/>
    </source>
</evidence>
<dbReference type="GO" id="GO:0006352">
    <property type="term" value="P:DNA-templated transcription initiation"/>
    <property type="evidence" value="ECO:0007669"/>
    <property type="project" value="InterPro"/>
</dbReference>
<dbReference type="Gene3D" id="1.10.10.10">
    <property type="entry name" value="Winged helix-like DNA-binding domain superfamily/Winged helix DNA-binding domain"/>
    <property type="match status" value="1"/>
</dbReference>
<comment type="similarity">
    <text evidence="1">Belongs to the sigma-70 factor family. ECF subfamily.</text>
</comment>
<keyword evidence="5" id="KW-0804">Transcription</keyword>
<name>A0A7M1RV99_9CAUD</name>
<evidence type="ECO:0000256" key="2">
    <source>
        <dbReference type="ARBA" id="ARBA00023015"/>
    </source>
</evidence>
<keyword evidence="4" id="KW-0238">DNA-binding</keyword>
<keyword evidence="2" id="KW-0805">Transcription regulation</keyword>
<dbReference type="SUPFAM" id="SSF88659">
    <property type="entry name" value="Sigma3 and sigma4 domains of RNA polymerase sigma factors"/>
    <property type="match status" value="1"/>
</dbReference>
<dbReference type="Pfam" id="PF04545">
    <property type="entry name" value="Sigma70_r4"/>
    <property type="match status" value="1"/>
</dbReference>
<evidence type="ECO:0000313" key="8">
    <source>
        <dbReference type="EMBL" id="QOR57772.1"/>
    </source>
</evidence>
<dbReference type="KEGG" id="vg:65131931"/>
<dbReference type="PANTHER" id="PTHR43133">
    <property type="entry name" value="RNA POLYMERASE ECF-TYPE SIGMA FACTO"/>
    <property type="match status" value="1"/>
</dbReference>
<dbReference type="InterPro" id="IPR007627">
    <property type="entry name" value="RNA_pol_sigma70_r2"/>
</dbReference>
<dbReference type="InterPro" id="IPR036388">
    <property type="entry name" value="WH-like_DNA-bd_sf"/>
</dbReference>
<dbReference type="Gene3D" id="1.10.1740.10">
    <property type="match status" value="1"/>
</dbReference>
<evidence type="ECO:0000259" key="6">
    <source>
        <dbReference type="Pfam" id="PF04542"/>
    </source>
</evidence>
<dbReference type="RefSeq" id="YP_010113412.1">
    <property type="nucleotide sequence ID" value="NC_055902.1"/>
</dbReference>
<dbReference type="InterPro" id="IPR013325">
    <property type="entry name" value="RNA_pol_sigma_r2"/>
</dbReference>
<dbReference type="Proteomes" id="UP000594129">
    <property type="component" value="Segment"/>
</dbReference>
<keyword evidence="3" id="KW-0731">Sigma factor</keyword>
<dbReference type="Pfam" id="PF04542">
    <property type="entry name" value="Sigma70_r2"/>
    <property type="match status" value="1"/>
</dbReference>
<dbReference type="SUPFAM" id="SSF88946">
    <property type="entry name" value="Sigma2 domain of RNA polymerase sigma factors"/>
    <property type="match status" value="1"/>
</dbReference>
<sequence length="184" mass="21672">MKNPKITQEEIRLIKDAKAGNMLAFNKLFYRYKGFVDNVLYQYIKDYDEAKDITNIVFLKVYEKLSTFVDYDSFGGWLRIIANRTAIDYLRKIGDKNRMLGDNDNKVSLEQIDSTEHDAVNRITYEQLLKEFDRLNPVHKQICLLFYKDNLTVDQISKTLNISPGTIKSILSRTRTKIIKRFKQ</sequence>
<feature type="domain" description="RNA polymerase sigma-70 region 2" evidence="6">
    <location>
        <begin position="28"/>
        <end position="92"/>
    </location>
</feature>
<accession>A0A7M1RV99</accession>
<keyword evidence="9" id="KW-1185">Reference proteome</keyword>
<proteinExistence type="inferred from homology"/>
<feature type="domain" description="RNA polymerase sigma-70 region 4" evidence="7">
    <location>
        <begin position="133"/>
        <end position="178"/>
    </location>
</feature>
<dbReference type="NCBIfam" id="TIGR02937">
    <property type="entry name" value="sigma70-ECF"/>
    <property type="match status" value="1"/>
</dbReference>
<dbReference type="GO" id="GO:0003677">
    <property type="term" value="F:DNA binding"/>
    <property type="evidence" value="ECO:0007669"/>
    <property type="project" value="UniProtKB-KW"/>
</dbReference>
<evidence type="ECO:0000259" key="7">
    <source>
        <dbReference type="Pfam" id="PF04545"/>
    </source>
</evidence>
<dbReference type="CDD" id="cd06171">
    <property type="entry name" value="Sigma70_r4"/>
    <property type="match status" value="1"/>
</dbReference>
<dbReference type="GeneID" id="65131931"/>
<dbReference type="InterPro" id="IPR007630">
    <property type="entry name" value="RNA_pol_sigma70_r4"/>
</dbReference>
<evidence type="ECO:0000313" key="9">
    <source>
        <dbReference type="Proteomes" id="UP000594129"/>
    </source>
</evidence>